<accession>A0ABS5JTB7</accession>
<dbReference type="InterPro" id="IPR051906">
    <property type="entry name" value="TolC-like"/>
</dbReference>
<dbReference type="RefSeq" id="WP_212215386.1">
    <property type="nucleotide sequence ID" value="NZ_JAGUCO010000004.1"/>
</dbReference>
<comment type="caution">
    <text evidence="9">The sequence shown here is derived from an EMBL/GenBank/DDBJ whole genome shotgun (WGS) entry which is preliminary data.</text>
</comment>
<comment type="similarity">
    <text evidence="2">Belongs to the outer membrane factor (OMF) (TC 1.B.17) family.</text>
</comment>
<evidence type="ECO:0000256" key="5">
    <source>
        <dbReference type="ARBA" id="ARBA00022692"/>
    </source>
</evidence>
<dbReference type="Pfam" id="PF02321">
    <property type="entry name" value="OEP"/>
    <property type="match status" value="1"/>
</dbReference>
<dbReference type="PANTHER" id="PTHR30026:SF20">
    <property type="entry name" value="OUTER MEMBRANE PROTEIN TOLC"/>
    <property type="match status" value="1"/>
</dbReference>
<keyword evidence="7" id="KW-0998">Cell outer membrane</keyword>
<keyword evidence="8" id="KW-0732">Signal</keyword>
<comment type="subcellular location">
    <subcellularLocation>
        <location evidence="1">Cell outer membrane</location>
    </subcellularLocation>
</comment>
<evidence type="ECO:0000313" key="9">
    <source>
        <dbReference type="EMBL" id="MBS2098140.1"/>
    </source>
</evidence>
<keyword evidence="5" id="KW-0812">Transmembrane</keyword>
<evidence type="ECO:0000256" key="1">
    <source>
        <dbReference type="ARBA" id="ARBA00004442"/>
    </source>
</evidence>
<keyword evidence="4" id="KW-1134">Transmembrane beta strand</keyword>
<evidence type="ECO:0000256" key="6">
    <source>
        <dbReference type="ARBA" id="ARBA00023136"/>
    </source>
</evidence>
<evidence type="ECO:0000313" key="10">
    <source>
        <dbReference type="Proteomes" id="UP000708576"/>
    </source>
</evidence>
<evidence type="ECO:0000256" key="3">
    <source>
        <dbReference type="ARBA" id="ARBA00022448"/>
    </source>
</evidence>
<keyword evidence="10" id="KW-1185">Reference proteome</keyword>
<evidence type="ECO:0000256" key="7">
    <source>
        <dbReference type="ARBA" id="ARBA00023237"/>
    </source>
</evidence>
<dbReference type="SUPFAM" id="SSF56954">
    <property type="entry name" value="Outer membrane efflux proteins (OEP)"/>
    <property type="match status" value="1"/>
</dbReference>
<gene>
    <name evidence="9" type="ORF">KEM10_07590</name>
</gene>
<keyword evidence="6" id="KW-0472">Membrane</keyword>
<evidence type="ECO:0000256" key="4">
    <source>
        <dbReference type="ARBA" id="ARBA00022452"/>
    </source>
</evidence>
<keyword evidence="3" id="KW-0813">Transport</keyword>
<dbReference type="Proteomes" id="UP000708576">
    <property type="component" value="Unassembled WGS sequence"/>
</dbReference>
<sequence length="446" mass="50039">MIRKALFGFVIALASITSSSAQEVKQWSLLECINYAHENNITVKRQLLNAEYQANVLKQSKLNMLPNLNASVSGSFNFGYTWIQQEAQNVEVNTRSLSSGLSSNVALFEGLTRQNTIKKNQYLLMQALEDNEKTKNDIALQITAQYMQILFDKELLAVAKEQYETSKLQVDRTQKLVDAGSVAMGNLLEIKSQAAKEALNVTQQENNLNLNILTLAQLLDLENPLDFAIETPTIPELEAFTPAGPENIYQTALEIMPEIKSSEHYVTSSEYDLKIAKGNYYPTISLGANIGANANWLADDPDGYNRPLWEQFKSTRNTYIGASLSIPIFNRLQARNGVANAKLGLQDANYQLQSAKLALRKEIQQAYADATAAYKNFLSSEEAVDSYKESFRYTEKKFNVGLVNSVDYNVSKTDFTKAQSDLLQAKYSYILRTKILDFYKGIPIEL</sequence>
<reference evidence="9 10" key="1">
    <citation type="journal article" date="2015" name="Int. J. Syst. Evol. Microbiol.">
        <title>Carboxylicivirga linearis sp. nov., isolated from a sea cucumber culture pond.</title>
        <authorList>
            <person name="Wang F.Q."/>
            <person name="Zhou Y.X."/>
            <person name="Lin X.Z."/>
            <person name="Chen G.J."/>
            <person name="Du Z.J."/>
        </authorList>
    </citation>
    <scope>NUCLEOTIDE SEQUENCE [LARGE SCALE GENOMIC DNA]</scope>
    <source>
        <strain evidence="9 10">FB218</strain>
    </source>
</reference>
<dbReference type="Gene3D" id="1.20.1600.10">
    <property type="entry name" value="Outer membrane efflux proteins (OEP)"/>
    <property type="match status" value="1"/>
</dbReference>
<proteinExistence type="inferred from homology"/>
<feature type="chain" id="PRO_5046111116" evidence="8">
    <location>
        <begin position="22"/>
        <end position="446"/>
    </location>
</feature>
<dbReference type="PANTHER" id="PTHR30026">
    <property type="entry name" value="OUTER MEMBRANE PROTEIN TOLC"/>
    <property type="match status" value="1"/>
</dbReference>
<dbReference type="InterPro" id="IPR003423">
    <property type="entry name" value="OMP_efflux"/>
</dbReference>
<dbReference type="EMBL" id="JAGUCO010000004">
    <property type="protein sequence ID" value="MBS2098140.1"/>
    <property type="molecule type" value="Genomic_DNA"/>
</dbReference>
<evidence type="ECO:0000256" key="8">
    <source>
        <dbReference type="SAM" id="SignalP"/>
    </source>
</evidence>
<feature type="signal peptide" evidence="8">
    <location>
        <begin position="1"/>
        <end position="21"/>
    </location>
</feature>
<organism evidence="9 10">
    <name type="scientific">Carboxylicivirga linearis</name>
    <dbReference type="NCBI Taxonomy" id="1628157"/>
    <lineage>
        <taxon>Bacteria</taxon>
        <taxon>Pseudomonadati</taxon>
        <taxon>Bacteroidota</taxon>
        <taxon>Bacteroidia</taxon>
        <taxon>Marinilabiliales</taxon>
        <taxon>Marinilabiliaceae</taxon>
        <taxon>Carboxylicivirga</taxon>
    </lineage>
</organism>
<evidence type="ECO:0000256" key="2">
    <source>
        <dbReference type="ARBA" id="ARBA00007613"/>
    </source>
</evidence>
<protein>
    <submittedName>
        <fullName evidence="9">TolC family protein</fullName>
    </submittedName>
</protein>
<name>A0ABS5JTB7_9BACT</name>